<dbReference type="AlphaFoldDB" id="A0A9D3YFP1"/>
<reference evidence="2" key="2">
    <citation type="submission" date="2020-11" db="EMBL/GenBank/DDBJ databases">
        <authorList>
            <person name="McCartney M.A."/>
            <person name="Auch B."/>
            <person name="Kono T."/>
            <person name="Mallez S."/>
            <person name="Becker A."/>
            <person name="Gohl D.M."/>
            <person name="Silverstein K.A.T."/>
            <person name="Koren S."/>
            <person name="Bechman K.B."/>
            <person name="Herman A."/>
            <person name="Abrahante J.E."/>
            <person name="Garbe J."/>
        </authorList>
    </citation>
    <scope>NUCLEOTIDE SEQUENCE</scope>
    <source>
        <strain evidence="2">Duluth1</strain>
        <tissue evidence="2">Whole animal</tissue>
    </source>
</reference>
<dbReference type="EMBL" id="JAIWYP010000016">
    <property type="protein sequence ID" value="KAH3697724.1"/>
    <property type="molecule type" value="Genomic_DNA"/>
</dbReference>
<sequence length="193" mass="21625">MDSTGEERRLTATKEKKMSAWTCWSQHIDSSSGPKCSTPKRTSASGVLKIRVSFKTRSKAKKSRSESDVRITQKPLDYNHTGSMDGGFNISSSIQSQPFSRQEWKRRPYMTHSTSAKDPRAAGNLRLPSDRVTMNDVTSARHHPISGFSADESMSDFLSNVHQRNLASYLQFYGSVTGKANIERDGKYGSFYV</sequence>
<name>A0A9D3YFP1_DREPO</name>
<organism evidence="2 3">
    <name type="scientific">Dreissena polymorpha</name>
    <name type="common">Zebra mussel</name>
    <name type="synonym">Mytilus polymorpha</name>
    <dbReference type="NCBI Taxonomy" id="45954"/>
    <lineage>
        <taxon>Eukaryota</taxon>
        <taxon>Metazoa</taxon>
        <taxon>Spiralia</taxon>
        <taxon>Lophotrochozoa</taxon>
        <taxon>Mollusca</taxon>
        <taxon>Bivalvia</taxon>
        <taxon>Autobranchia</taxon>
        <taxon>Heteroconchia</taxon>
        <taxon>Euheterodonta</taxon>
        <taxon>Imparidentia</taxon>
        <taxon>Neoheterodontei</taxon>
        <taxon>Myida</taxon>
        <taxon>Dreissenoidea</taxon>
        <taxon>Dreissenidae</taxon>
        <taxon>Dreissena</taxon>
    </lineage>
</organism>
<evidence type="ECO:0000256" key="1">
    <source>
        <dbReference type="SAM" id="MobiDB-lite"/>
    </source>
</evidence>
<gene>
    <name evidence="2" type="ORF">DPMN_085234</name>
</gene>
<dbReference type="Proteomes" id="UP000828390">
    <property type="component" value="Unassembled WGS sequence"/>
</dbReference>
<evidence type="ECO:0000313" key="2">
    <source>
        <dbReference type="EMBL" id="KAH3697724.1"/>
    </source>
</evidence>
<comment type="caution">
    <text evidence="2">The sequence shown here is derived from an EMBL/GenBank/DDBJ whole genome shotgun (WGS) entry which is preliminary data.</text>
</comment>
<keyword evidence="3" id="KW-1185">Reference proteome</keyword>
<accession>A0A9D3YFP1</accession>
<feature type="region of interest" description="Disordered" evidence="1">
    <location>
        <begin position="55"/>
        <end position="85"/>
    </location>
</feature>
<protein>
    <submittedName>
        <fullName evidence="2">Uncharacterized protein</fullName>
    </submittedName>
</protein>
<reference evidence="2" key="1">
    <citation type="journal article" date="2019" name="bioRxiv">
        <title>The Genome of the Zebra Mussel, Dreissena polymorpha: A Resource for Invasive Species Research.</title>
        <authorList>
            <person name="McCartney M.A."/>
            <person name="Auch B."/>
            <person name="Kono T."/>
            <person name="Mallez S."/>
            <person name="Zhang Y."/>
            <person name="Obille A."/>
            <person name="Becker A."/>
            <person name="Abrahante J.E."/>
            <person name="Garbe J."/>
            <person name="Badalamenti J.P."/>
            <person name="Herman A."/>
            <person name="Mangelson H."/>
            <person name="Liachko I."/>
            <person name="Sullivan S."/>
            <person name="Sone E.D."/>
            <person name="Koren S."/>
            <person name="Silverstein K.A.T."/>
            <person name="Beckman K.B."/>
            <person name="Gohl D.M."/>
        </authorList>
    </citation>
    <scope>NUCLEOTIDE SEQUENCE</scope>
    <source>
        <strain evidence="2">Duluth1</strain>
        <tissue evidence="2">Whole animal</tissue>
    </source>
</reference>
<evidence type="ECO:0000313" key="3">
    <source>
        <dbReference type="Proteomes" id="UP000828390"/>
    </source>
</evidence>
<proteinExistence type="predicted"/>